<gene>
    <name evidence="1" type="ORF">CEE36_00570</name>
</gene>
<protein>
    <recommendedName>
        <fullName evidence="3">Radical SAM core domain-containing protein</fullName>
    </recommendedName>
</protein>
<comment type="caution">
    <text evidence="1">The sequence shown here is derived from an EMBL/GenBank/DDBJ whole genome shotgun (WGS) entry which is preliminary data.</text>
</comment>
<dbReference type="Proteomes" id="UP000317778">
    <property type="component" value="Unassembled WGS sequence"/>
</dbReference>
<evidence type="ECO:0000313" key="1">
    <source>
        <dbReference type="EMBL" id="TKJ44268.1"/>
    </source>
</evidence>
<evidence type="ECO:0000313" key="2">
    <source>
        <dbReference type="Proteomes" id="UP000317778"/>
    </source>
</evidence>
<organism evidence="1 2">
    <name type="scientific">candidate division TA06 bacterium B3_TA06</name>
    <dbReference type="NCBI Taxonomy" id="2012487"/>
    <lineage>
        <taxon>Bacteria</taxon>
        <taxon>Bacteria division TA06</taxon>
    </lineage>
</organism>
<dbReference type="Gene3D" id="3.80.30.30">
    <property type="match status" value="1"/>
</dbReference>
<evidence type="ECO:0008006" key="3">
    <source>
        <dbReference type="Google" id="ProtNLM"/>
    </source>
</evidence>
<reference evidence="1 2" key="1">
    <citation type="submission" date="2017-06" db="EMBL/GenBank/DDBJ databases">
        <title>Novel microbial phyla capable of carbon fixation and sulfur reduction in deep-sea sediments.</title>
        <authorList>
            <person name="Huang J."/>
            <person name="Baker B."/>
            <person name="Wang Y."/>
        </authorList>
    </citation>
    <scope>NUCLEOTIDE SEQUENCE [LARGE SCALE GENOMIC DNA]</scope>
    <source>
        <strain evidence="1">B3_TA06</strain>
    </source>
</reference>
<dbReference type="EMBL" id="NJBO01000001">
    <property type="protein sequence ID" value="TKJ44268.1"/>
    <property type="molecule type" value="Genomic_DNA"/>
</dbReference>
<sequence length="219" mass="25178">MTNKDGVNGIDVICPGCDSDLFAFEDAVEVLSSLSTLRKIISLSTKASIPKNSLERIAMLNKELIKHDSFIKISVALSSFHSVDSIEEGTANFEERLRNLKLLQHYDIPSSIYLRPLLPFVSDEEYKQIIDETSPYTRKYLLGGLFVDRESEFYTKFLQGNGHLRIRDKQVQWITSKPQWKYVDLPEKEDYVQRNVHSKGGMAFHSDLNLLDSIRQELF</sequence>
<dbReference type="AlphaFoldDB" id="A0A532VAS1"/>
<accession>A0A532VAS1</accession>
<name>A0A532VAS1_UNCT6</name>
<proteinExistence type="predicted"/>